<accession>A0ABM4VKB9</accession>
<evidence type="ECO:0000256" key="1">
    <source>
        <dbReference type="SAM" id="Phobius"/>
    </source>
</evidence>
<gene>
    <name evidence="3" type="primary">LOC113706649</name>
</gene>
<evidence type="ECO:0000313" key="2">
    <source>
        <dbReference type="Proteomes" id="UP001652660"/>
    </source>
</evidence>
<proteinExistence type="predicted"/>
<dbReference type="GeneID" id="113706649"/>
<keyword evidence="2" id="KW-1185">Reference proteome</keyword>
<name>A0ABM4VKB9_COFAR</name>
<keyword evidence="1" id="KW-1133">Transmembrane helix</keyword>
<dbReference type="Proteomes" id="UP001652660">
    <property type="component" value="Chromosome 8c"/>
</dbReference>
<protein>
    <submittedName>
        <fullName evidence="3">Uncharacterized protein</fullName>
    </submittedName>
</protein>
<sequence>MLQAGVFSFCEEIMIFRLWYKLETAFSLPKLIMLMLLVLTMEFPNIVMFFGYVAHFSFLEDQQQELPIHSRTIKKILYLGNVMTTHFFWDLDLFCKATSTYM</sequence>
<reference evidence="3" key="1">
    <citation type="submission" date="2025-08" db="UniProtKB">
        <authorList>
            <consortium name="RefSeq"/>
        </authorList>
    </citation>
    <scope>IDENTIFICATION</scope>
    <source>
        <tissue evidence="3">Leaves</tissue>
    </source>
</reference>
<evidence type="ECO:0000313" key="3">
    <source>
        <dbReference type="RefSeq" id="XP_071919977.1"/>
    </source>
</evidence>
<keyword evidence="1" id="KW-0812">Transmembrane</keyword>
<keyword evidence="1" id="KW-0472">Membrane</keyword>
<feature type="transmembrane region" description="Helical" evidence="1">
    <location>
        <begin position="31"/>
        <end position="54"/>
    </location>
</feature>
<dbReference type="RefSeq" id="XP_071919977.1">
    <property type="nucleotide sequence ID" value="XM_072063876.1"/>
</dbReference>
<organism evidence="2 3">
    <name type="scientific">Coffea arabica</name>
    <name type="common">Arabian coffee</name>
    <dbReference type="NCBI Taxonomy" id="13443"/>
    <lineage>
        <taxon>Eukaryota</taxon>
        <taxon>Viridiplantae</taxon>
        <taxon>Streptophyta</taxon>
        <taxon>Embryophyta</taxon>
        <taxon>Tracheophyta</taxon>
        <taxon>Spermatophyta</taxon>
        <taxon>Magnoliopsida</taxon>
        <taxon>eudicotyledons</taxon>
        <taxon>Gunneridae</taxon>
        <taxon>Pentapetalae</taxon>
        <taxon>asterids</taxon>
        <taxon>lamiids</taxon>
        <taxon>Gentianales</taxon>
        <taxon>Rubiaceae</taxon>
        <taxon>Ixoroideae</taxon>
        <taxon>Gardenieae complex</taxon>
        <taxon>Bertiereae - Coffeeae clade</taxon>
        <taxon>Coffeeae</taxon>
        <taxon>Coffea</taxon>
    </lineage>
</organism>